<dbReference type="Gene3D" id="3.10.450.50">
    <property type="match status" value="1"/>
</dbReference>
<dbReference type="AlphaFoldDB" id="A0A017SU38"/>
<keyword evidence="3" id="KW-1185">Reference proteome</keyword>
<dbReference type="SUPFAM" id="SSF54427">
    <property type="entry name" value="NTF2-like"/>
    <property type="match status" value="1"/>
</dbReference>
<feature type="domain" description="SnoaL-like" evidence="1">
    <location>
        <begin position="11"/>
        <end position="118"/>
    </location>
</feature>
<dbReference type="Pfam" id="PF12680">
    <property type="entry name" value="SnoaL_2"/>
    <property type="match status" value="1"/>
</dbReference>
<evidence type="ECO:0000313" key="2">
    <source>
        <dbReference type="EMBL" id="EYF00095.1"/>
    </source>
</evidence>
<reference evidence="2 3" key="1">
    <citation type="submission" date="2013-05" db="EMBL/GenBank/DDBJ databases">
        <title>Genome assembly of Chondromyces apiculatus DSM 436.</title>
        <authorList>
            <person name="Sharma G."/>
            <person name="Khatri I."/>
            <person name="Kaur C."/>
            <person name="Mayilraj S."/>
            <person name="Subramanian S."/>
        </authorList>
    </citation>
    <scope>NUCLEOTIDE SEQUENCE [LARGE SCALE GENOMIC DNA]</scope>
    <source>
        <strain evidence="2 3">DSM 436</strain>
    </source>
</reference>
<evidence type="ECO:0000313" key="3">
    <source>
        <dbReference type="Proteomes" id="UP000019678"/>
    </source>
</evidence>
<dbReference type="RefSeq" id="WP_044252308.1">
    <property type="nucleotide sequence ID" value="NZ_ASRX01000135.1"/>
</dbReference>
<comment type="caution">
    <text evidence="2">The sequence shown here is derived from an EMBL/GenBank/DDBJ whole genome shotgun (WGS) entry which is preliminary data.</text>
</comment>
<dbReference type="EMBL" id="ASRX01000135">
    <property type="protein sequence ID" value="EYF00095.1"/>
    <property type="molecule type" value="Genomic_DNA"/>
</dbReference>
<gene>
    <name evidence="2" type="ORF">CAP_1379</name>
</gene>
<dbReference type="InterPro" id="IPR032710">
    <property type="entry name" value="NTF2-like_dom_sf"/>
</dbReference>
<dbReference type="STRING" id="1192034.CAP_1379"/>
<organism evidence="2 3">
    <name type="scientific">Chondromyces apiculatus DSM 436</name>
    <dbReference type="NCBI Taxonomy" id="1192034"/>
    <lineage>
        <taxon>Bacteria</taxon>
        <taxon>Pseudomonadati</taxon>
        <taxon>Myxococcota</taxon>
        <taxon>Polyangia</taxon>
        <taxon>Polyangiales</taxon>
        <taxon>Polyangiaceae</taxon>
        <taxon>Chondromyces</taxon>
    </lineage>
</organism>
<evidence type="ECO:0000259" key="1">
    <source>
        <dbReference type="Pfam" id="PF12680"/>
    </source>
</evidence>
<proteinExistence type="predicted"/>
<protein>
    <recommendedName>
        <fullName evidence="1">SnoaL-like domain-containing protein</fullName>
    </recommendedName>
</protein>
<accession>A0A017SU38</accession>
<dbReference type="InterPro" id="IPR037401">
    <property type="entry name" value="SnoaL-like"/>
</dbReference>
<dbReference type="OrthoDB" id="7869337at2"/>
<sequence length="144" mass="15463">MTVDEKIAMLRKLFHAFGSTGDVTHLLEQLTDDAVYKVSIGPGTPLSGEFVGKEGIAGYFRDMHTGVEHLALNVHDFFANEHKAVVLGDETLRTTVGGVVFFTEWATVFTFRGDLISHVLVIENLGALSQALGVPHASPPAATA</sequence>
<name>A0A017SU38_9BACT</name>
<dbReference type="Proteomes" id="UP000019678">
    <property type="component" value="Unassembled WGS sequence"/>
</dbReference>